<sequence>MIGLGSGGNPNIGMMREDWDVEVLGGKKEIPSLEPLPRRGNDLRDLAEEARERKKDCYLRNEQAPVVFVPTDPTEERRGGVTSDPTGINVVEGGEEVI</sequence>
<gene>
    <name evidence="2" type="ORF">KFK09_017138</name>
</gene>
<evidence type="ECO:0000313" key="3">
    <source>
        <dbReference type="Proteomes" id="UP000829196"/>
    </source>
</evidence>
<dbReference type="Proteomes" id="UP000829196">
    <property type="component" value="Unassembled WGS sequence"/>
</dbReference>
<name>A0A8T3B1F3_DENNO</name>
<evidence type="ECO:0000313" key="2">
    <source>
        <dbReference type="EMBL" id="KAI0502191.1"/>
    </source>
</evidence>
<proteinExistence type="predicted"/>
<keyword evidence="3" id="KW-1185">Reference proteome</keyword>
<protein>
    <submittedName>
        <fullName evidence="2">Uncharacterized protein</fullName>
    </submittedName>
</protein>
<dbReference type="OrthoDB" id="10591230at2759"/>
<feature type="region of interest" description="Disordered" evidence="1">
    <location>
        <begin position="71"/>
        <end position="98"/>
    </location>
</feature>
<dbReference type="AlphaFoldDB" id="A0A8T3B1F3"/>
<comment type="caution">
    <text evidence="2">The sequence shown here is derived from an EMBL/GenBank/DDBJ whole genome shotgun (WGS) entry which is preliminary data.</text>
</comment>
<organism evidence="2 3">
    <name type="scientific">Dendrobium nobile</name>
    <name type="common">Orchid</name>
    <dbReference type="NCBI Taxonomy" id="94219"/>
    <lineage>
        <taxon>Eukaryota</taxon>
        <taxon>Viridiplantae</taxon>
        <taxon>Streptophyta</taxon>
        <taxon>Embryophyta</taxon>
        <taxon>Tracheophyta</taxon>
        <taxon>Spermatophyta</taxon>
        <taxon>Magnoliopsida</taxon>
        <taxon>Liliopsida</taxon>
        <taxon>Asparagales</taxon>
        <taxon>Orchidaceae</taxon>
        <taxon>Epidendroideae</taxon>
        <taxon>Malaxideae</taxon>
        <taxon>Dendrobiinae</taxon>
        <taxon>Dendrobium</taxon>
    </lineage>
</organism>
<evidence type="ECO:0000256" key="1">
    <source>
        <dbReference type="SAM" id="MobiDB-lite"/>
    </source>
</evidence>
<accession>A0A8T3B1F3</accession>
<reference evidence="2" key="1">
    <citation type="journal article" date="2022" name="Front. Genet.">
        <title>Chromosome-Scale Assembly of the Dendrobium nobile Genome Provides Insights Into the Molecular Mechanism of the Biosynthesis of the Medicinal Active Ingredient of Dendrobium.</title>
        <authorList>
            <person name="Xu Q."/>
            <person name="Niu S.-C."/>
            <person name="Li K.-L."/>
            <person name="Zheng P.-J."/>
            <person name="Zhang X.-J."/>
            <person name="Jia Y."/>
            <person name="Liu Y."/>
            <person name="Niu Y.-X."/>
            <person name="Yu L.-H."/>
            <person name="Chen D.-F."/>
            <person name="Zhang G.-Q."/>
        </authorList>
    </citation>
    <scope>NUCLEOTIDE SEQUENCE</scope>
    <source>
        <tissue evidence="2">Leaf</tissue>
    </source>
</reference>
<dbReference type="EMBL" id="JAGYWB010000012">
    <property type="protein sequence ID" value="KAI0502191.1"/>
    <property type="molecule type" value="Genomic_DNA"/>
</dbReference>